<accession>A0A100JTK0</accession>
<dbReference type="PROSITE" id="PS51123">
    <property type="entry name" value="OMPA_2"/>
    <property type="match status" value="1"/>
</dbReference>
<name>A0A100JTK0_STRSC</name>
<dbReference type="RefSeq" id="WP_059082783.1">
    <property type="nucleotide sequence ID" value="NZ_JBFADO010000011.1"/>
</dbReference>
<keyword evidence="1" id="KW-0472">Membrane</keyword>
<evidence type="ECO:0000259" key="3">
    <source>
        <dbReference type="PROSITE" id="PS51123"/>
    </source>
</evidence>
<feature type="domain" description="OmpA-like" evidence="3">
    <location>
        <begin position="1"/>
        <end position="47"/>
    </location>
</feature>
<proteinExistence type="predicted"/>
<reference evidence="4 5" key="2">
    <citation type="journal article" date="2016" name="Genome Announc.">
        <title>Draft Genome Sequences of Streptomyces scabiei S58, Streptomyces turgidiscabies T45, and Streptomyces acidiscabies a10, the Pathogens of Potato Common Scab, Isolated in Japan.</title>
        <authorList>
            <person name="Tomihama T."/>
            <person name="Nishi Y."/>
            <person name="Sakai M."/>
            <person name="Ikenaga M."/>
            <person name="Okubo T."/>
            <person name="Ikeda S."/>
        </authorList>
    </citation>
    <scope>NUCLEOTIDE SEQUENCE [LARGE SCALE GENOMIC DNA]</scope>
    <source>
        <strain evidence="4 5">S58</strain>
    </source>
</reference>
<dbReference type="InterPro" id="IPR006665">
    <property type="entry name" value="OmpA-like"/>
</dbReference>
<reference evidence="5" key="3">
    <citation type="submission" date="2016-02" db="EMBL/GenBank/DDBJ databases">
        <title>Draft genome of pathogenic Streptomyces sp. in Japan.</title>
        <authorList>
            <person name="Tomihama T."/>
            <person name="Ikenaga M."/>
            <person name="Sakai M."/>
            <person name="Okubo T."/>
            <person name="Ikeda S."/>
        </authorList>
    </citation>
    <scope>NUCLEOTIDE SEQUENCE [LARGE SCALE GENOMIC DNA]</scope>
    <source>
        <strain evidence="5">S58</strain>
    </source>
</reference>
<dbReference type="EMBL" id="BCMM01000030">
    <property type="protein sequence ID" value="GAQ65425.1"/>
    <property type="molecule type" value="Genomic_DNA"/>
</dbReference>
<organism evidence="4 5">
    <name type="scientific">Streptomyces scabiei</name>
    <dbReference type="NCBI Taxonomy" id="1930"/>
    <lineage>
        <taxon>Bacteria</taxon>
        <taxon>Bacillati</taxon>
        <taxon>Actinomycetota</taxon>
        <taxon>Actinomycetes</taxon>
        <taxon>Kitasatosporales</taxon>
        <taxon>Streptomycetaceae</taxon>
        <taxon>Streptomyces</taxon>
    </lineage>
</organism>
<sequence length="66" mass="7345">MPAEELSSAAAPFDTRGFGEQNPVASNASKADRQKNRRRDLVLAHSGLTRSVRLDERSLIMYGRNE</sequence>
<dbReference type="AlphaFoldDB" id="A0A100JTK0"/>
<evidence type="ECO:0000313" key="4">
    <source>
        <dbReference type="EMBL" id="GAQ65425.1"/>
    </source>
</evidence>
<reference evidence="5" key="1">
    <citation type="submission" date="2015-11" db="EMBL/GenBank/DDBJ databases">
        <authorList>
            <consortium name="Cross-ministerial Strategic Innovation Promotion Program (SIP) consortium"/>
            <person name="Tomihama T."/>
            <person name="Ikenaga M."/>
            <person name="Sakai M."/>
            <person name="Okubo T."/>
            <person name="Ikeda S."/>
        </authorList>
    </citation>
    <scope>NUCLEOTIDE SEQUENCE [LARGE SCALE GENOMIC DNA]</scope>
    <source>
        <strain evidence="5">S58</strain>
    </source>
</reference>
<evidence type="ECO:0000256" key="2">
    <source>
        <dbReference type="SAM" id="MobiDB-lite"/>
    </source>
</evidence>
<feature type="region of interest" description="Disordered" evidence="2">
    <location>
        <begin position="1"/>
        <end position="38"/>
    </location>
</feature>
<evidence type="ECO:0000313" key="5">
    <source>
        <dbReference type="Proteomes" id="UP000067448"/>
    </source>
</evidence>
<evidence type="ECO:0000256" key="1">
    <source>
        <dbReference type="PROSITE-ProRule" id="PRU00473"/>
    </source>
</evidence>
<dbReference type="InterPro" id="IPR036737">
    <property type="entry name" value="OmpA-like_sf"/>
</dbReference>
<gene>
    <name evidence="4" type="ORF">SsS58_05834</name>
</gene>
<dbReference type="Proteomes" id="UP000067448">
    <property type="component" value="Unassembled WGS sequence"/>
</dbReference>
<dbReference type="Gene3D" id="3.30.1330.60">
    <property type="entry name" value="OmpA-like domain"/>
    <property type="match status" value="1"/>
</dbReference>
<dbReference type="SUPFAM" id="SSF103088">
    <property type="entry name" value="OmpA-like"/>
    <property type="match status" value="1"/>
</dbReference>
<dbReference type="GO" id="GO:0016020">
    <property type="term" value="C:membrane"/>
    <property type="evidence" value="ECO:0007669"/>
    <property type="project" value="UniProtKB-UniRule"/>
</dbReference>
<comment type="caution">
    <text evidence="4">The sequence shown here is derived from an EMBL/GenBank/DDBJ whole genome shotgun (WGS) entry which is preliminary data.</text>
</comment>
<protein>
    <recommendedName>
        <fullName evidence="3">OmpA-like domain-containing protein</fullName>
    </recommendedName>
</protein>